<evidence type="ECO:0000256" key="1">
    <source>
        <dbReference type="SAM" id="MobiDB-lite"/>
    </source>
</evidence>
<reference evidence="2" key="1">
    <citation type="submission" date="2023-03" db="EMBL/GenBank/DDBJ databases">
        <title>Massive genome expansion in bonnet fungi (Mycena s.s.) driven by repeated elements and novel gene families across ecological guilds.</title>
        <authorList>
            <consortium name="Lawrence Berkeley National Laboratory"/>
            <person name="Harder C.B."/>
            <person name="Miyauchi S."/>
            <person name="Viragh M."/>
            <person name="Kuo A."/>
            <person name="Thoen E."/>
            <person name="Andreopoulos B."/>
            <person name="Lu D."/>
            <person name="Skrede I."/>
            <person name="Drula E."/>
            <person name="Henrissat B."/>
            <person name="Morin E."/>
            <person name="Kohler A."/>
            <person name="Barry K."/>
            <person name="LaButti K."/>
            <person name="Morin E."/>
            <person name="Salamov A."/>
            <person name="Lipzen A."/>
            <person name="Mereny Z."/>
            <person name="Hegedus B."/>
            <person name="Baldrian P."/>
            <person name="Stursova M."/>
            <person name="Weitz H."/>
            <person name="Taylor A."/>
            <person name="Grigoriev I.V."/>
            <person name="Nagy L.G."/>
            <person name="Martin F."/>
            <person name="Kauserud H."/>
        </authorList>
    </citation>
    <scope>NUCLEOTIDE SEQUENCE</scope>
    <source>
        <strain evidence="2">9284</strain>
    </source>
</reference>
<dbReference type="Proteomes" id="UP001221142">
    <property type="component" value="Unassembled WGS sequence"/>
</dbReference>
<evidence type="ECO:0000313" key="2">
    <source>
        <dbReference type="EMBL" id="KAJ7628602.1"/>
    </source>
</evidence>
<proteinExistence type="predicted"/>
<comment type="caution">
    <text evidence="2">The sequence shown here is derived from an EMBL/GenBank/DDBJ whole genome shotgun (WGS) entry which is preliminary data.</text>
</comment>
<dbReference type="EMBL" id="JARKIF010000010">
    <property type="protein sequence ID" value="KAJ7628602.1"/>
    <property type="molecule type" value="Genomic_DNA"/>
</dbReference>
<sequence>MPGSARKLAEAVYATRMSLPLAAQRSANPACRIRGVFAFERSWVGTTLTRRDNSFGRIDATITRQLRDVYAPTARCLHGNCASCAATERGVAELGTFAAPPCVRSRHCTDKTRPSAPPRLGFLDSSRRNALPPGTMRNGWKFGLPRALFALNVELDFPMDITNISYIERVIL</sequence>
<protein>
    <submittedName>
        <fullName evidence="2">Uncharacterized protein</fullName>
    </submittedName>
</protein>
<evidence type="ECO:0000313" key="3">
    <source>
        <dbReference type="Proteomes" id="UP001221142"/>
    </source>
</evidence>
<keyword evidence="3" id="KW-1185">Reference proteome</keyword>
<gene>
    <name evidence="2" type="ORF">FB45DRAFT_1059331</name>
</gene>
<feature type="region of interest" description="Disordered" evidence="1">
    <location>
        <begin position="109"/>
        <end position="130"/>
    </location>
</feature>
<dbReference type="AlphaFoldDB" id="A0AAD7BRC5"/>
<accession>A0AAD7BRC5</accession>
<name>A0AAD7BRC5_9AGAR</name>
<organism evidence="2 3">
    <name type="scientific">Roridomyces roridus</name>
    <dbReference type="NCBI Taxonomy" id="1738132"/>
    <lineage>
        <taxon>Eukaryota</taxon>
        <taxon>Fungi</taxon>
        <taxon>Dikarya</taxon>
        <taxon>Basidiomycota</taxon>
        <taxon>Agaricomycotina</taxon>
        <taxon>Agaricomycetes</taxon>
        <taxon>Agaricomycetidae</taxon>
        <taxon>Agaricales</taxon>
        <taxon>Marasmiineae</taxon>
        <taxon>Mycenaceae</taxon>
        <taxon>Roridomyces</taxon>
    </lineage>
</organism>